<dbReference type="InterPro" id="IPR051435">
    <property type="entry name" value="RING_finger_E3_ubiq-ligases"/>
</dbReference>
<evidence type="ECO:0000256" key="1">
    <source>
        <dbReference type="ARBA" id="ARBA00022723"/>
    </source>
</evidence>
<accession>A0A9P4NS56</accession>
<dbReference type="PROSITE" id="PS50089">
    <property type="entry name" value="ZF_RING_2"/>
    <property type="match status" value="1"/>
</dbReference>
<keyword evidence="1" id="KW-0479">Metal-binding</keyword>
<keyword evidence="2 4" id="KW-0863">Zinc-finger</keyword>
<evidence type="ECO:0000256" key="4">
    <source>
        <dbReference type="PROSITE-ProRule" id="PRU00175"/>
    </source>
</evidence>
<dbReference type="InterPro" id="IPR017907">
    <property type="entry name" value="Znf_RING_CS"/>
</dbReference>
<keyword evidence="3" id="KW-0862">Zinc</keyword>
<dbReference type="Gene3D" id="3.30.40.10">
    <property type="entry name" value="Zinc/RING finger domain, C3HC4 (zinc finger)"/>
    <property type="match status" value="1"/>
</dbReference>
<sequence>MAAANMRVVGFTPTVLPGVSLVDANPILRPETSTFYIEQVNIRHIDHDYEVDPEGPSCPICLLPYNATNVEPARLTCNHILCRDCLTEMVALPLVTQNGNNCPFCRRQLFSNPPPLALPQYRLAAIPPVAEPYVDEAIENYAHLTCEGPTSAQNRFRRRVFVGSSFYNVHAIPIGGPIKRNKLKSTYVKYPGPEVFMELFQEGLNFFVGKIQEDGLHHQFIRETTFSTLVHAAAAAIWTVPEDMGDSIKNYVEFFMELIDHWYQSVGSPNIHGLQAGLKIVKDAFEGYALLRLIDDNIDEIEDYVQKIAHSAR</sequence>
<dbReference type="GO" id="GO:0008270">
    <property type="term" value="F:zinc ion binding"/>
    <property type="evidence" value="ECO:0007669"/>
    <property type="project" value="UniProtKB-KW"/>
</dbReference>
<feature type="domain" description="RING-type" evidence="5">
    <location>
        <begin position="58"/>
        <end position="106"/>
    </location>
</feature>
<dbReference type="PROSITE" id="PS00518">
    <property type="entry name" value="ZF_RING_1"/>
    <property type="match status" value="1"/>
</dbReference>
<dbReference type="SMART" id="SM00184">
    <property type="entry name" value="RING"/>
    <property type="match status" value="1"/>
</dbReference>
<dbReference type="GO" id="GO:0016567">
    <property type="term" value="P:protein ubiquitination"/>
    <property type="evidence" value="ECO:0007669"/>
    <property type="project" value="TreeGrafter"/>
</dbReference>
<gene>
    <name evidence="6" type="ORF">EJ08DRAFT_697597</name>
</gene>
<protein>
    <recommendedName>
        <fullName evidence="5">RING-type domain-containing protein</fullName>
    </recommendedName>
</protein>
<proteinExistence type="predicted"/>
<dbReference type="InterPro" id="IPR013083">
    <property type="entry name" value="Znf_RING/FYVE/PHD"/>
</dbReference>
<evidence type="ECO:0000256" key="2">
    <source>
        <dbReference type="ARBA" id="ARBA00022771"/>
    </source>
</evidence>
<name>A0A9P4NS56_9PEZI</name>
<dbReference type="AlphaFoldDB" id="A0A9P4NS56"/>
<evidence type="ECO:0000256" key="3">
    <source>
        <dbReference type="ARBA" id="ARBA00022833"/>
    </source>
</evidence>
<evidence type="ECO:0000259" key="5">
    <source>
        <dbReference type="PROSITE" id="PS50089"/>
    </source>
</evidence>
<dbReference type="Pfam" id="PF14634">
    <property type="entry name" value="zf-RING_5"/>
    <property type="match status" value="1"/>
</dbReference>
<dbReference type="PANTHER" id="PTHR22791:SF6">
    <property type="entry name" value="RING-TYPE DOMAIN-CONTAINING PROTEIN"/>
    <property type="match status" value="1"/>
</dbReference>
<reference evidence="6" key="1">
    <citation type="journal article" date="2020" name="Stud. Mycol.">
        <title>101 Dothideomycetes genomes: a test case for predicting lifestyles and emergence of pathogens.</title>
        <authorList>
            <person name="Haridas S."/>
            <person name="Albert R."/>
            <person name="Binder M."/>
            <person name="Bloem J."/>
            <person name="Labutti K."/>
            <person name="Salamov A."/>
            <person name="Andreopoulos B."/>
            <person name="Baker S."/>
            <person name="Barry K."/>
            <person name="Bills G."/>
            <person name="Bluhm B."/>
            <person name="Cannon C."/>
            <person name="Castanera R."/>
            <person name="Culley D."/>
            <person name="Daum C."/>
            <person name="Ezra D."/>
            <person name="Gonzalez J."/>
            <person name="Henrissat B."/>
            <person name="Kuo A."/>
            <person name="Liang C."/>
            <person name="Lipzen A."/>
            <person name="Lutzoni F."/>
            <person name="Magnuson J."/>
            <person name="Mondo S."/>
            <person name="Nolan M."/>
            <person name="Ohm R."/>
            <person name="Pangilinan J."/>
            <person name="Park H.-J."/>
            <person name="Ramirez L."/>
            <person name="Alfaro M."/>
            <person name="Sun H."/>
            <person name="Tritt A."/>
            <person name="Yoshinaga Y."/>
            <person name="Zwiers L.-H."/>
            <person name="Turgeon B."/>
            <person name="Goodwin S."/>
            <person name="Spatafora J."/>
            <person name="Crous P."/>
            <person name="Grigoriev I."/>
        </authorList>
    </citation>
    <scope>NUCLEOTIDE SEQUENCE</scope>
    <source>
        <strain evidence="6">CBS 130266</strain>
    </source>
</reference>
<dbReference type="PANTHER" id="PTHR22791">
    <property type="entry name" value="RING-TYPE DOMAIN-CONTAINING PROTEIN"/>
    <property type="match status" value="1"/>
</dbReference>
<organism evidence="6 7">
    <name type="scientific">Tothia fuscella</name>
    <dbReference type="NCBI Taxonomy" id="1048955"/>
    <lineage>
        <taxon>Eukaryota</taxon>
        <taxon>Fungi</taxon>
        <taxon>Dikarya</taxon>
        <taxon>Ascomycota</taxon>
        <taxon>Pezizomycotina</taxon>
        <taxon>Dothideomycetes</taxon>
        <taxon>Pleosporomycetidae</taxon>
        <taxon>Venturiales</taxon>
        <taxon>Cylindrosympodiaceae</taxon>
        <taxon>Tothia</taxon>
    </lineage>
</organism>
<dbReference type="SUPFAM" id="SSF57850">
    <property type="entry name" value="RING/U-box"/>
    <property type="match status" value="1"/>
</dbReference>
<dbReference type="EMBL" id="MU007040">
    <property type="protein sequence ID" value="KAF2430304.1"/>
    <property type="molecule type" value="Genomic_DNA"/>
</dbReference>
<evidence type="ECO:0000313" key="7">
    <source>
        <dbReference type="Proteomes" id="UP000800235"/>
    </source>
</evidence>
<dbReference type="GO" id="GO:0061630">
    <property type="term" value="F:ubiquitin protein ligase activity"/>
    <property type="evidence" value="ECO:0007669"/>
    <property type="project" value="TreeGrafter"/>
</dbReference>
<dbReference type="OrthoDB" id="1630758at2759"/>
<comment type="caution">
    <text evidence="6">The sequence shown here is derived from an EMBL/GenBank/DDBJ whole genome shotgun (WGS) entry which is preliminary data.</text>
</comment>
<evidence type="ECO:0000313" key="6">
    <source>
        <dbReference type="EMBL" id="KAF2430304.1"/>
    </source>
</evidence>
<keyword evidence="7" id="KW-1185">Reference proteome</keyword>
<dbReference type="Proteomes" id="UP000800235">
    <property type="component" value="Unassembled WGS sequence"/>
</dbReference>
<dbReference type="InterPro" id="IPR001841">
    <property type="entry name" value="Znf_RING"/>
</dbReference>